<dbReference type="GO" id="GO:0043565">
    <property type="term" value="F:sequence-specific DNA binding"/>
    <property type="evidence" value="ECO:0007669"/>
    <property type="project" value="InterPro"/>
</dbReference>
<keyword evidence="1" id="KW-0805">Transcription regulation</keyword>
<name>A0A9E4KDL3_9GAMM</name>
<dbReference type="PANTHER" id="PTHR43280:SF32">
    <property type="entry name" value="TRANSCRIPTIONAL REGULATORY PROTEIN"/>
    <property type="match status" value="1"/>
</dbReference>
<dbReference type="GO" id="GO:0003700">
    <property type="term" value="F:DNA-binding transcription factor activity"/>
    <property type="evidence" value="ECO:0007669"/>
    <property type="project" value="InterPro"/>
</dbReference>
<dbReference type="InterPro" id="IPR020449">
    <property type="entry name" value="Tscrpt_reg_AraC-type_HTH"/>
</dbReference>
<evidence type="ECO:0000313" key="5">
    <source>
        <dbReference type="EMBL" id="MCG7947605.1"/>
    </source>
</evidence>
<dbReference type="InterPro" id="IPR018060">
    <property type="entry name" value="HTH_AraC"/>
</dbReference>
<evidence type="ECO:0000313" key="6">
    <source>
        <dbReference type="Proteomes" id="UP000886667"/>
    </source>
</evidence>
<keyword evidence="3" id="KW-0804">Transcription</keyword>
<dbReference type="SMART" id="SM00342">
    <property type="entry name" value="HTH_ARAC"/>
    <property type="match status" value="1"/>
</dbReference>
<dbReference type="PRINTS" id="PR00032">
    <property type="entry name" value="HTHARAC"/>
</dbReference>
<evidence type="ECO:0000256" key="1">
    <source>
        <dbReference type="ARBA" id="ARBA00023015"/>
    </source>
</evidence>
<dbReference type="Gene3D" id="1.10.10.60">
    <property type="entry name" value="Homeodomain-like"/>
    <property type="match status" value="2"/>
</dbReference>
<evidence type="ECO:0000256" key="3">
    <source>
        <dbReference type="ARBA" id="ARBA00023163"/>
    </source>
</evidence>
<comment type="caution">
    <text evidence="5">The sequence shown here is derived from an EMBL/GenBank/DDBJ whole genome shotgun (WGS) entry which is preliminary data.</text>
</comment>
<dbReference type="EMBL" id="JAEPCM010000521">
    <property type="protein sequence ID" value="MCG7947605.1"/>
    <property type="molecule type" value="Genomic_DNA"/>
</dbReference>
<sequence>MSNIIHIKTISDIHAALGLDKPKHPLVTVIPIDDRIKNYDYGNATYVLGFYQVSLKAGICGEITYGRNTYDFQEGTMVFTKPGQALSFKASKEDLASEEGWTLLFHPDLIRKSSLGNNIDHYSFFSYEIHEALHLSEDERVSITGLVRKIETEYQQSIDRHTQKLIVSNIELLLDYCTRFYDRQFYVRTNLNQDFVTRFENLLRDYFNSDQPLDLGVPSVKYCGEQLNMSPSYLSDLLKKETGRTAQQHIQDTVIDKAKNLLLSTNEQVSQIAYGLGFDYPQHFSKLFKSRTGMSPAEYRRLN</sequence>
<dbReference type="SUPFAM" id="SSF46689">
    <property type="entry name" value="Homeodomain-like"/>
    <property type="match status" value="1"/>
</dbReference>
<evidence type="ECO:0000256" key="2">
    <source>
        <dbReference type="ARBA" id="ARBA00023125"/>
    </source>
</evidence>
<dbReference type="PANTHER" id="PTHR43280">
    <property type="entry name" value="ARAC-FAMILY TRANSCRIPTIONAL REGULATOR"/>
    <property type="match status" value="1"/>
</dbReference>
<dbReference type="PROSITE" id="PS01124">
    <property type="entry name" value="HTH_ARAC_FAMILY_2"/>
    <property type="match status" value="1"/>
</dbReference>
<keyword evidence="2" id="KW-0238">DNA-binding</keyword>
<protein>
    <submittedName>
        <fullName evidence="5">Helix-turn-helix transcriptional regulator</fullName>
    </submittedName>
</protein>
<proteinExistence type="predicted"/>
<dbReference type="Pfam" id="PF12833">
    <property type="entry name" value="HTH_18"/>
    <property type="match status" value="1"/>
</dbReference>
<gene>
    <name evidence="5" type="ORF">JAZ07_14780</name>
</gene>
<dbReference type="AlphaFoldDB" id="A0A9E4KDL3"/>
<organism evidence="5 6">
    <name type="scientific">Candidatus Thiodiazotropha taylori</name>
    <dbReference type="NCBI Taxonomy" id="2792791"/>
    <lineage>
        <taxon>Bacteria</taxon>
        <taxon>Pseudomonadati</taxon>
        <taxon>Pseudomonadota</taxon>
        <taxon>Gammaproteobacteria</taxon>
        <taxon>Chromatiales</taxon>
        <taxon>Sedimenticolaceae</taxon>
        <taxon>Candidatus Thiodiazotropha</taxon>
    </lineage>
</organism>
<dbReference type="InterPro" id="IPR009057">
    <property type="entry name" value="Homeodomain-like_sf"/>
</dbReference>
<feature type="domain" description="HTH araC/xylS-type" evidence="4">
    <location>
        <begin position="197"/>
        <end position="302"/>
    </location>
</feature>
<evidence type="ECO:0000259" key="4">
    <source>
        <dbReference type="PROSITE" id="PS01124"/>
    </source>
</evidence>
<accession>A0A9E4KDL3</accession>
<dbReference type="Proteomes" id="UP000886667">
    <property type="component" value="Unassembled WGS sequence"/>
</dbReference>
<reference evidence="5" key="1">
    <citation type="journal article" date="2021" name="Proc. Natl. Acad. Sci. U.S.A.">
        <title>Global biogeography of chemosynthetic symbionts reveals both localized and globally distributed symbiont groups. .</title>
        <authorList>
            <person name="Osvatic J.T."/>
            <person name="Wilkins L.G.E."/>
            <person name="Leibrecht L."/>
            <person name="Leray M."/>
            <person name="Zauner S."/>
            <person name="Polzin J."/>
            <person name="Camacho Y."/>
            <person name="Gros O."/>
            <person name="van Gils J.A."/>
            <person name="Eisen J.A."/>
            <person name="Petersen J.M."/>
            <person name="Yuen B."/>
        </authorList>
    </citation>
    <scope>NUCLEOTIDE SEQUENCE</scope>
    <source>
        <strain evidence="5">MAGclacostrist064TRANS</strain>
    </source>
</reference>